<keyword evidence="3" id="KW-0862">Zinc</keyword>
<dbReference type="InterPro" id="IPR013083">
    <property type="entry name" value="Znf_RING/FYVE/PHD"/>
</dbReference>
<feature type="compositionally biased region" description="Basic and acidic residues" evidence="5">
    <location>
        <begin position="1549"/>
        <end position="1562"/>
    </location>
</feature>
<feature type="region of interest" description="Disordered" evidence="5">
    <location>
        <begin position="1393"/>
        <end position="1418"/>
    </location>
</feature>
<dbReference type="InterPro" id="IPR019787">
    <property type="entry name" value="Znf_PHD-finger"/>
</dbReference>
<evidence type="ECO:0000313" key="8">
    <source>
        <dbReference type="Proteomes" id="UP000095192"/>
    </source>
</evidence>
<feature type="compositionally biased region" description="Low complexity" evidence="5">
    <location>
        <begin position="263"/>
        <end position="273"/>
    </location>
</feature>
<feature type="compositionally biased region" description="Low complexity" evidence="5">
    <location>
        <begin position="2079"/>
        <end position="2090"/>
    </location>
</feature>
<feature type="region of interest" description="Disordered" evidence="5">
    <location>
        <begin position="149"/>
        <end position="176"/>
    </location>
</feature>
<feature type="compositionally biased region" description="Basic and acidic residues" evidence="5">
    <location>
        <begin position="1664"/>
        <end position="1674"/>
    </location>
</feature>
<evidence type="ECO:0000256" key="2">
    <source>
        <dbReference type="ARBA" id="ARBA00022771"/>
    </source>
</evidence>
<dbReference type="GO" id="GO:0008270">
    <property type="term" value="F:zinc ion binding"/>
    <property type="evidence" value="ECO:0007669"/>
    <property type="project" value="UniProtKB-KW"/>
</dbReference>
<keyword evidence="8" id="KW-1185">Reference proteome</keyword>
<feature type="region of interest" description="Disordered" evidence="5">
    <location>
        <begin position="1"/>
        <end position="107"/>
    </location>
</feature>
<evidence type="ECO:0000256" key="4">
    <source>
        <dbReference type="PROSITE-ProRule" id="PRU00146"/>
    </source>
</evidence>
<feature type="region of interest" description="Disordered" evidence="5">
    <location>
        <begin position="245"/>
        <end position="285"/>
    </location>
</feature>
<dbReference type="VEuPathDB" id="ToxoDB:LOC113147453"/>
<dbReference type="EMBL" id="JROU02002120">
    <property type="protein sequence ID" value="OEH74122.1"/>
    <property type="molecule type" value="Genomic_DNA"/>
</dbReference>
<dbReference type="InterPro" id="IPR011011">
    <property type="entry name" value="Znf_FYVE_PHD"/>
</dbReference>
<feature type="compositionally biased region" description="Low complexity" evidence="5">
    <location>
        <begin position="23"/>
        <end position="35"/>
    </location>
</feature>
<protein>
    <recommendedName>
        <fullName evidence="6">PHD-type domain-containing protein</fullName>
    </recommendedName>
</protein>
<feature type="region of interest" description="Disordered" evidence="5">
    <location>
        <begin position="1892"/>
        <end position="2158"/>
    </location>
</feature>
<dbReference type="SUPFAM" id="SSF57903">
    <property type="entry name" value="FYVE/PHD zinc finger"/>
    <property type="match status" value="1"/>
</dbReference>
<comment type="caution">
    <text evidence="7">The sequence shown here is derived from an EMBL/GenBank/DDBJ whole genome shotgun (WGS) entry which is preliminary data.</text>
</comment>
<feature type="compositionally biased region" description="Polar residues" evidence="5">
    <location>
        <begin position="2144"/>
        <end position="2158"/>
    </location>
</feature>
<feature type="compositionally biased region" description="Low complexity" evidence="5">
    <location>
        <begin position="850"/>
        <end position="863"/>
    </location>
</feature>
<sequence length="2158" mass="231825">MGSFSARSQVGASPLGSSEGPRSEASTDSPSSASRGDTRPQSELEGPSFCDTRSSSPENLVRGHVPPAAQTTTQAAEDGISTAEPAEDAEIAIPEESAERAPRISEESGITTAELTAEGTTGFRCDDLSLQGDAPCGHEVLVEMHLKPSLGEGPPPSSVPSTGSITEKTVSRPSPPPLMASALSGGIPMRSASSVRRKTDNAETAGRPWCRYTWTFAQHFRDPQLLPLHAAAFAAARQRWEALRTRAGSPPTHTERLDDQNGEQLAQRQQPHQQEQRETEDSGGIVQVSLRVAGNTAVYVYPGARSPPLAGIPDSLYYALDVPSQEQAQDLTSDDVDERDAFRRPLQKDENSLQMLERPLLLSHSDALDFTEEGPPSSAVKLGVSSAACGAPQGSAVRLSCFSPSRLPLLLLRAPRTDNDEWPVAVLDPQGPAIPGAHTVQCNGWGVRTPQRASPFRFLYLRLQGRRRGLFLEETSTPVTLSREALGVPLRPGEILVHHGFNLMGSKQQQQHIAAARAALRSRLAATIGVMRPLLSRSTARCVAYEGAPAYPAASKDGHSKGVQAPLEDTSLTTGVSSQLRPQERALALQRIYSQRGPNRFERCDICKKAECSACGGATRAAISGELPGAAAVSKGAGSCQLLQCDSCLNGYHRCCLGASTEFLPPPSASEWLCGRCVSMGYRAAALVETSPTFLQTCGEDSWRSPLEGPWKPQCAVAMTGGGSHWLRQAAEEALCCVLPFRIRGPAQACQFWDLQHAAVDSFNSPRSGIVTSVTLPEFSESAEPADDTEEERDAPTACTEAKAAEEALVTTAATGTAVADESVARPGTASLPPIESSQGSTPEEPTGCSQERGSIQQAQQQEQGEHDTSSIEKAWKAWRGAHQQHKEAWGLLTPCIHCFAERHRAGRGGSSWLLGGSIETAFFCRIVSLHRLNAEERAVKEMCWLLMSRRGELEGALEGGAPEAFFEKAPCPGALGGPQVGPFTPATYASTLGSAAASMAAPAAGASLMLSVLPRQEGGGPLLQDFVGCSANTYASQGPVLTGAPVLGERGPYIAMGPSRVGGEPQPGGSLASLLDEDSSSSLAVSSVSSDEETEGPHGGPAEGGPTPPAHRPHRNGASERLPCGLAKEGPPQLRGGSRSSKGRENPTAEALQPAKRQRRGALAQSGAPQDGCPVASSAAAFRGSRCSSSSLRGPHPKGIIPPLSVAERDRGLAAKARAMHPGLKGLYWQNDGWLACAKFRNLGMPNDRGGSKWDSHEKRQLFRVSGEAQLATQLAAACEFLRQHQQQQQDRHRLPASTDDLTSPREGVSACHAVNRSGDGRTAASEAARILKGSSTAVEAPAAADDAPEQDAESLEEQVKALKPFDYPCISWSRVKKCFCLRVFQLIESRSPQRPSGGTHEGLHEGDGAPLGAPRKRRGKLLYSRTFSVKAYGGVQEALAATYEVARAVGYEPLENARAGLKGAPPSDGSSAVADSEQTPVQAPEGPQQAAESAGKEPLPPTREAPSYVGFEKIPVGQDKEKRLTDRRPEACTEPCRSSVGSSSEAPPERLSEERHEQGHSHRACIANAGPSKDATPGAETSRENLGNPGESRNREEAPLEGCRASKGRFPYTAWSASILADASGHGESVSRLASPRRRCLAEEASRDFWRHPSSRSLVGRQVDETLKERRSGYQQQFLPPSRAPDESEETQAPCGAPPKVKDGTARPECQGPPSDNSDSPIHAPTSARRVRRPSIHAGGSPPRRHTLSQSPQKRYWLKDLPEALGEKDPTRHGERLPQELARHREASQEREDAHRGCHRVLPLEPRRWRGAGSPAMPYGEKGSSPRGYYPPAKAREEGPSSDKAAELFARGPRRGYTPCEGPYREELSGRRAPCSDSYLKKGMLGCGEDVQQQYGKPQQRAPKEEETLRSNRGRRASKERSFDSWAPPARCQRQQQQRQQHMVRLSNQSPRKRTPRRSSCQSSRRRSTSYSRGSESQSRRRGFWGPTNPNKDPKGSFTRHGESAKACETHSSPTDRPFECSSRGSAQSREEALHRYRISQSRMRKSSATAVDTYRGRAGSASSMQQHYAQKESVCSSSHISSWAPPSSREKAADHPDRKQGSANRGVSPSWRLPSKEATLDTVFSGGPQRPSRPKVITVALRQNSAAPSVPQIQQ</sequence>
<gene>
    <name evidence="7" type="ORF">cyc_06634</name>
</gene>
<feature type="compositionally biased region" description="Basic and acidic residues" evidence="5">
    <location>
        <begin position="1759"/>
        <end position="1798"/>
    </location>
</feature>
<feature type="compositionally biased region" description="Basic and acidic residues" evidence="5">
    <location>
        <begin position="1642"/>
        <end position="1653"/>
    </location>
</feature>
<proteinExistence type="predicted"/>
<feature type="region of interest" description="Disordered" evidence="5">
    <location>
        <begin position="1288"/>
        <end position="1308"/>
    </location>
</feature>
<feature type="compositionally biased region" description="Low complexity" evidence="5">
    <location>
        <begin position="1960"/>
        <end position="1979"/>
    </location>
</feature>
<feature type="region of interest" description="Disordered" evidence="5">
    <location>
        <begin position="816"/>
        <end position="872"/>
    </location>
</feature>
<feature type="compositionally biased region" description="Acidic residues" evidence="5">
    <location>
        <begin position="784"/>
        <end position="793"/>
    </location>
</feature>
<feature type="region of interest" description="Disordered" evidence="5">
    <location>
        <begin position="776"/>
        <end position="801"/>
    </location>
</feature>
<dbReference type="VEuPathDB" id="ToxoDB:LOC34622755"/>
<evidence type="ECO:0000313" key="7">
    <source>
        <dbReference type="EMBL" id="OEH74122.1"/>
    </source>
</evidence>
<feature type="compositionally biased region" description="Polar residues" evidence="5">
    <location>
        <begin position="2041"/>
        <end position="2053"/>
    </location>
</feature>
<reference evidence="7 8" key="1">
    <citation type="journal article" date="2016" name="BMC Genomics">
        <title>Comparative genomics reveals Cyclospora cayetanensis possesses coccidia-like metabolism and invasion components but unique surface antigens.</title>
        <authorList>
            <person name="Liu S."/>
            <person name="Wang L."/>
            <person name="Zheng H."/>
            <person name="Xu Z."/>
            <person name="Roellig D.M."/>
            <person name="Li N."/>
            <person name="Frace M.A."/>
            <person name="Tang K."/>
            <person name="Arrowood M.J."/>
            <person name="Moss D.M."/>
            <person name="Zhang L."/>
            <person name="Feng Y."/>
            <person name="Xiao L."/>
        </authorList>
    </citation>
    <scope>NUCLEOTIDE SEQUENCE [LARGE SCALE GENOMIC DNA]</scope>
    <source>
        <strain evidence="7 8">CHN_HEN01</strain>
    </source>
</reference>
<feature type="domain" description="PHD-type" evidence="6">
    <location>
        <begin position="609"/>
        <end position="680"/>
    </location>
</feature>
<evidence type="ECO:0000259" key="6">
    <source>
        <dbReference type="PROSITE" id="PS50016"/>
    </source>
</evidence>
<name>A0A1D3CSF5_9EIME</name>
<dbReference type="InterPro" id="IPR001965">
    <property type="entry name" value="Znf_PHD"/>
</dbReference>
<dbReference type="InterPro" id="IPR019786">
    <property type="entry name" value="Zinc_finger_PHD-type_CS"/>
</dbReference>
<organism evidence="7 8">
    <name type="scientific">Cyclospora cayetanensis</name>
    <dbReference type="NCBI Taxonomy" id="88456"/>
    <lineage>
        <taxon>Eukaryota</taxon>
        <taxon>Sar</taxon>
        <taxon>Alveolata</taxon>
        <taxon>Apicomplexa</taxon>
        <taxon>Conoidasida</taxon>
        <taxon>Coccidia</taxon>
        <taxon>Eucoccidiorida</taxon>
        <taxon>Eimeriorina</taxon>
        <taxon>Eimeriidae</taxon>
        <taxon>Cyclospora</taxon>
    </lineage>
</organism>
<dbReference type="InParanoid" id="A0A1D3CSF5"/>
<dbReference type="PROSITE" id="PS50016">
    <property type="entry name" value="ZF_PHD_2"/>
    <property type="match status" value="1"/>
</dbReference>
<keyword evidence="2 4" id="KW-0863">Zinc-finger</keyword>
<keyword evidence="1" id="KW-0479">Metal-binding</keyword>
<dbReference type="PROSITE" id="PS01359">
    <property type="entry name" value="ZF_PHD_1"/>
    <property type="match status" value="1"/>
</dbReference>
<dbReference type="Proteomes" id="UP000095192">
    <property type="component" value="Unassembled WGS sequence"/>
</dbReference>
<dbReference type="Gene3D" id="3.30.40.10">
    <property type="entry name" value="Zinc/RING finger domain, C3HC4 (zinc finger)"/>
    <property type="match status" value="1"/>
</dbReference>
<feature type="compositionally biased region" description="Low complexity" evidence="5">
    <location>
        <begin position="1071"/>
        <end position="1090"/>
    </location>
</feature>
<evidence type="ECO:0000256" key="5">
    <source>
        <dbReference type="SAM" id="MobiDB-lite"/>
    </source>
</evidence>
<feature type="compositionally biased region" description="Basic and acidic residues" evidence="5">
    <location>
        <begin position="2091"/>
        <end position="2103"/>
    </location>
</feature>
<feature type="compositionally biased region" description="Basic and acidic residues" evidence="5">
    <location>
        <begin position="1836"/>
        <end position="1848"/>
    </location>
</feature>
<feature type="compositionally biased region" description="Polar residues" evidence="5">
    <location>
        <begin position="1"/>
        <end position="11"/>
    </location>
</feature>
<accession>A0A1D3CSF5</accession>
<dbReference type="SMART" id="SM00249">
    <property type="entry name" value="PHD"/>
    <property type="match status" value="1"/>
</dbReference>
<feature type="region of interest" description="Disordered" evidence="5">
    <location>
        <begin position="1461"/>
        <end position="1609"/>
    </location>
</feature>
<evidence type="ECO:0000256" key="3">
    <source>
        <dbReference type="ARBA" id="ARBA00022833"/>
    </source>
</evidence>
<feature type="region of interest" description="Disordered" evidence="5">
    <location>
        <begin position="1058"/>
        <end position="1178"/>
    </location>
</feature>
<evidence type="ECO:0000256" key="1">
    <source>
        <dbReference type="ARBA" id="ARBA00022723"/>
    </source>
</evidence>
<dbReference type="VEuPathDB" id="ToxoDB:cyc_06634"/>
<feature type="region of interest" description="Disordered" evidence="5">
    <location>
        <begin position="1624"/>
        <end position="1880"/>
    </location>
</feature>
<feature type="compositionally biased region" description="Basic and acidic residues" evidence="5">
    <location>
        <begin position="1994"/>
        <end position="2011"/>
    </location>
</feature>
<feature type="compositionally biased region" description="Basic and acidic residues" evidence="5">
    <location>
        <begin position="97"/>
        <end position="106"/>
    </location>
</feature>
<feature type="compositionally biased region" description="Basic and acidic residues" evidence="5">
    <location>
        <begin position="1520"/>
        <end position="1533"/>
    </location>
</feature>